<proteinExistence type="predicted"/>
<dbReference type="InterPro" id="IPR007110">
    <property type="entry name" value="Ig-like_dom"/>
</dbReference>
<keyword evidence="2" id="KW-0732">Signal</keyword>
<reference evidence="4" key="1">
    <citation type="submission" date="2025-08" db="UniProtKB">
        <authorList>
            <consortium name="Ensembl"/>
        </authorList>
    </citation>
    <scope>IDENTIFICATION</scope>
</reference>
<dbReference type="Gene3D" id="2.60.40.10">
    <property type="entry name" value="Immunoglobulins"/>
    <property type="match status" value="1"/>
</dbReference>
<dbReference type="InterPro" id="IPR039089">
    <property type="entry name" value="IGSF6"/>
</dbReference>
<dbReference type="AlphaFoldDB" id="A0A8C8RB27"/>
<dbReference type="PANTHER" id="PTHR15297">
    <property type="entry name" value="IMMUNOGLOBULIN SUPERFAMILY MEMBER 6"/>
    <property type="match status" value="1"/>
</dbReference>
<dbReference type="InterPro" id="IPR036179">
    <property type="entry name" value="Ig-like_dom_sf"/>
</dbReference>
<dbReference type="Ensembl" id="ENSPCET00000002517.1">
    <property type="protein sequence ID" value="ENSPCEP00000002436.1"/>
    <property type="gene ID" value="ENSPCEG00000001990.1"/>
</dbReference>
<evidence type="ECO:0000256" key="1">
    <source>
        <dbReference type="SAM" id="Phobius"/>
    </source>
</evidence>
<evidence type="ECO:0000313" key="4">
    <source>
        <dbReference type="Ensembl" id="ENSPCEP00000002436.1"/>
    </source>
</evidence>
<accession>A0A8C8RB27</accession>
<feature type="domain" description="Ig-like" evidence="3">
    <location>
        <begin position="46"/>
        <end position="127"/>
    </location>
</feature>
<dbReference type="InterPro" id="IPR003599">
    <property type="entry name" value="Ig_sub"/>
</dbReference>
<dbReference type="SMART" id="SM00409">
    <property type="entry name" value="IG"/>
    <property type="match status" value="1"/>
</dbReference>
<name>A0A8C8RB27_9SAUR</name>
<evidence type="ECO:0000256" key="2">
    <source>
        <dbReference type="SAM" id="SignalP"/>
    </source>
</evidence>
<dbReference type="Proteomes" id="UP000694393">
    <property type="component" value="Unplaced"/>
</dbReference>
<sequence length="229" mass="26166">MAPFSKCKFVLILEFCWILYSVGSVVDTCKVTIHQDPFQEVDHTVSSVNITCSFFPSGCHGSPEILWFRYRDNQHEDLCKPNCNNSAKFKTYENSLQINNLDVNDSAIYICGIAFSNSGAHTSKKTGDGTVLVKRGTEKYKAEEYILMTVLSSLLFLYSTTIFAVFIFYESKSKLKKRSKEDLKGENHTKTSGRTVCRAIAQELYKKRYAKDQHQPDCLEPDDTIYQNR</sequence>
<feature type="chain" id="PRO_5034709707" evidence="2">
    <location>
        <begin position="24"/>
        <end position="229"/>
    </location>
</feature>
<evidence type="ECO:0000259" key="3">
    <source>
        <dbReference type="PROSITE" id="PS50835"/>
    </source>
</evidence>
<feature type="transmembrane region" description="Helical" evidence="1">
    <location>
        <begin position="145"/>
        <end position="169"/>
    </location>
</feature>
<dbReference type="InterPro" id="IPR013783">
    <property type="entry name" value="Ig-like_fold"/>
</dbReference>
<evidence type="ECO:0000313" key="5">
    <source>
        <dbReference type="Proteomes" id="UP000694393"/>
    </source>
</evidence>
<dbReference type="SUPFAM" id="SSF48726">
    <property type="entry name" value="Immunoglobulin"/>
    <property type="match status" value="1"/>
</dbReference>
<dbReference type="PANTHER" id="PTHR15297:SF2">
    <property type="entry name" value="IMMUNOGLOBULIN SUPERFAMILY MEMBER 6"/>
    <property type="match status" value="1"/>
</dbReference>
<organism evidence="4 5">
    <name type="scientific">Pelusios castaneus</name>
    <name type="common">West African mud turtle</name>
    <dbReference type="NCBI Taxonomy" id="367368"/>
    <lineage>
        <taxon>Eukaryota</taxon>
        <taxon>Metazoa</taxon>
        <taxon>Chordata</taxon>
        <taxon>Craniata</taxon>
        <taxon>Vertebrata</taxon>
        <taxon>Euteleostomi</taxon>
        <taxon>Archelosauria</taxon>
        <taxon>Testudinata</taxon>
        <taxon>Testudines</taxon>
        <taxon>Pleurodira</taxon>
        <taxon>Pelomedusidae</taxon>
        <taxon>Pelusios</taxon>
    </lineage>
</organism>
<reference evidence="4" key="2">
    <citation type="submission" date="2025-09" db="UniProtKB">
        <authorList>
            <consortium name="Ensembl"/>
        </authorList>
    </citation>
    <scope>IDENTIFICATION</scope>
</reference>
<protein>
    <submittedName>
        <fullName evidence="4">Immunoglobulin superfamily member 6</fullName>
    </submittedName>
</protein>
<keyword evidence="5" id="KW-1185">Reference proteome</keyword>
<keyword evidence="1" id="KW-1133">Transmembrane helix</keyword>
<keyword evidence="1" id="KW-0812">Transmembrane</keyword>
<dbReference type="PROSITE" id="PS50835">
    <property type="entry name" value="IG_LIKE"/>
    <property type="match status" value="1"/>
</dbReference>
<feature type="signal peptide" evidence="2">
    <location>
        <begin position="1"/>
        <end position="23"/>
    </location>
</feature>
<keyword evidence="1" id="KW-0472">Membrane</keyword>